<dbReference type="SUPFAM" id="SSF110849">
    <property type="entry name" value="ParB/Sulfiredoxin"/>
    <property type="match status" value="1"/>
</dbReference>
<evidence type="ECO:0008006" key="2">
    <source>
        <dbReference type="Google" id="ProtNLM"/>
    </source>
</evidence>
<protein>
    <recommendedName>
        <fullName evidence="2">ParB/Sulfiredoxin</fullName>
    </recommendedName>
</protein>
<name>A0A6J5QN43_9CAUD</name>
<gene>
    <name evidence="1" type="ORF">UFOVP1130_145</name>
</gene>
<sequence>MFMPAHALMDYPSVENLRRLPMSAPTGLHDIKLKESQDSGLLESIRDRGVEEPVQVHLSRHHETWENTRELMNGHHRVASANHINPNMEIPVKHVSAKHYGF</sequence>
<proteinExistence type="predicted"/>
<dbReference type="InterPro" id="IPR036086">
    <property type="entry name" value="ParB/Sulfiredoxin_sf"/>
</dbReference>
<accession>A0A6J5QN43</accession>
<dbReference type="EMBL" id="LR797078">
    <property type="protein sequence ID" value="CAB4185850.1"/>
    <property type="molecule type" value="Genomic_DNA"/>
</dbReference>
<reference evidence="1" key="1">
    <citation type="submission" date="2020-05" db="EMBL/GenBank/DDBJ databases">
        <authorList>
            <person name="Chiriac C."/>
            <person name="Salcher M."/>
            <person name="Ghai R."/>
            <person name="Kavagutti S V."/>
        </authorList>
    </citation>
    <scope>NUCLEOTIDE SEQUENCE</scope>
</reference>
<evidence type="ECO:0000313" key="1">
    <source>
        <dbReference type="EMBL" id="CAB4185850.1"/>
    </source>
</evidence>
<organism evidence="1">
    <name type="scientific">uncultured Caudovirales phage</name>
    <dbReference type="NCBI Taxonomy" id="2100421"/>
    <lineage>
        <taxon>Viruses</taxon>
        <taxon>Duplodnaviria</taxon>
        <taxon>Heunggongvirae</taxon>
        <taxon>Uroviricota</taxon>
        <taxon>Caudoviricetes</taxon>
        <taxon>Peduoviridae</taxon>
        <taxon>Maltschvirus</taxon>
        <taxon>Maltschvirus maltsch</taxon>
    </lineage>
</organism>